<sequence>MRLNVDMRSAYPPRKGSTVQRLFSTAMMVAILGGGGWMFYKGLHLEDIKQILVTGSTAVSQLHHNGDTAGGGSPQPTPTSINLGQQNQSTIRIASFNIQVFGEKKASDTEAMTVIGNVFRNFDIVAVQEIRNKDELFVPKFVQNLNQFTGRTFDYKLGPRLGNTTSKEQYAFIFDTAKIMVSSKYVFTIQDPKNLLHREPYVGLFTVRGVPDQDRFTFMLVNVHTDPDVAKEEMDALAQVFEVLRRQGLGEDDIIMLGDFNTAVPMDPNSTSRVISQDDLAALGRIPDIYPVIQNQPTNVARNRLHDNILFHRPSTTEFTGQGGVFDFEKQFNLTPEQAKRVSDHFPVWAEFSIYEAGISNQMAIGATNTTR</sequence>
<dbReference type="Gene3D" id="3.60.10.10">
    <property type="entry name" value="Endonuclease/exonuclease/phosphatase"/>
    <property type="match status" value="1"/>
</dbReference>
<dbReference type="PANTHER" id="PTHR11371:SF31">
    <property type="entry name" value="EXTRACELLULAR NUCLEASE"/>
    <property type="match status" value="1"/>
</dbReference>
<dbReference type="PRINTS" id="PR00130">
    <property type="entry name" value="DNASEI"/>
</dbReference>
<evidence type="ECO:0000256" key="1">
    <source>
        <dbReference type="ARBA" id="ARBA00007359"/>
    </source>
</evidence>
<evidence type="ECO:0000259" key="5">
    <source>
        <dbReference type="Pfam" id="PF03372"/>
    </source>
</evidence>
<organism evidence="6 7">
    <name type="scientific">Aeoliella mucimassa</name>
    <dbReference type="NCBI Taxonomy" id="2527972"/>
    <lineage>
        <taxon>Bacteria</taxon>
        <taxon>Pseudomonadati</taxon>
        <taxon>Planctomycetota</taxon>
        <taxon>Planctomycetia</taxon>
        <taxon>Pirellulales</taxon>
        <taxon>Lacipirellulaceae</taxon>
        <taxon>Aeoliella</taxon>
    </lineage>
</organism>
<accession>A0A518AMW7</accession>
<dbReference type="GO" id="GO:0006308">
    <property type="term" value="P:DNA catabolic process"/>
    <property type="evidence" value="ECO:0007669"/>
    <property type="project" value="InterPro"/>
</dbReference>
<evidence type="ECO:0000256" key="2">
    <source>
        <dbReference type="ARBA" id="ARBA00022722"/>
    </source>
</evidence>
<keyword evidence="3" id="KW-0378">Hydrolase</keyword>
<dbReference type="EMBL" id="CP036278">
    <property type="protein sequence ID" value="QDU56070.1"/>
    <property type="molecule type" value="Genomic_DNA"/>
</dbReference>
<dbReference type="OrthoDB" id="5500612at2"/>
<reference evidence="6 7" key="1">
    <citation type="submission" date="2019-02" db="EMBL/GenBank/DDBJ databases">
        <title>Deep-cultivation of Planctomycetes and their phenomic and genomic characterization uncovers novel biology.</title>
        <authorList>
            <person name="Wiegand S."/>
            <person name="Jogler M."/>
            <person name="Boedeker C."/>
            <person name="Pinto D."/>
            <person name="Vollmers J."/>
            <person name="Rivas-Marin E."/>
            <person name="Kohn T."/>
            <person name="Peeters S.H."/>
            <person name="Heuer A."/>
            <person name="Rast P."/>
            <person name="Oberbeckmann S."/>
            <person name="Bunk B."/>
            <person name="Jeske O."/>
            <person name="Meyerdierks A."/>
            <person name="Storesund J.E."/>
            <person name="Kallscheuer N."/>
            <person name="Luecker S."/>
            <person name="Lage O.M."/>
            <person name="Pohl T."/>
            <person name="Merkel B.J."/>
            <person name="Hornburger P."/>
            <person name="Mueller R.-W."/>
            <person name="Bruemmer F."/>
            <person name="Labrenz M."/>
            <person name="Spormann A.M."/>
            <person name="Op den Camp H."/>
            <person name="Overmann J."/>
            <person name="Amann R."/>
            <person name="Jetten M.S.M."/>
            <person name="Mascher T."/>
            <person name="Medema M.H."/>
            <person name="Devos D.P."/>
            <person name="Kaster A.-K."/>
            <person name="Ovreas L."/>
            <person name="Rohde M."/>
            <person name="Galperin M.Y."/>
            <person name="Jogler C."/>
        </authorList>
    </citation>
    <scope>NUCLEOTIDE SEQUENCE [LARGE SCALE GENOMIC DNA]</scope>
    <source>
        <strain evidence="6 7">Pan181</strain>
    </source>
</reference>
<dbReference type="SMART" id="SM00476">
    <property type="entry name" value="DNaseIc"/>
    <property type="match status" value="1"/>
</dbReference>
<dbReference type="GO" id="GO:0004536">
    <property type="term" value="F:DNA nuclease activity"/>
    <property type="evidence" value="ECO:0007669"/>
    <property type="project" value="InterPro"/>
</dbReference>
<protein>
    <submittedName>
        <fullName evidence="6">Endonuclease/Exonuclease/phosphatase family protein</fullName>
    </submittedName>
</protein>
<keyword evidence="2" id="KW-0540">Nuclease</keyword>
<keyword evidence="4" id="KW-1133">Transmembrane helix</keyword>
<feature type="transmembrane region" description="Helical" evidence="4">
    <location>
        <begin position="21"/>
        <end position="40"/>
    </location>
</feature>
<evidence type="ECO:0000313" key="6">
    <source>
        <dbReference type="EMBL" id="QDU56070.1"/>
    </source>
</evidence>
<keyword evidence="7" id="KW-1185">Reference proteome</keyword>
<keyword evidence="4" id="KW-0472">Membrane</keyword>
<dbReference type="InterPro" id="IPR005135">
    <property type="entry name" value="Endo/exonuclease/phosphatase"/>
</dbReference>
<dbReference type="GO" id="GO:0004519">
    <property type="term" value="F:endonuclease activity"/>
    <property type="evidence" value="ECO:0007669"/>
    <property type="project" value="UniProtKB-KW"/>
</dbReference>
<dbReference type="Proteomes" id="UP000315750">
    <property type="component" value="Chromosome"/>
</dbReference>
<dbReference type="SUPFAM" id="SSF56219">
    <property type="entry name" value="DNase I-like"/>
    <property type="match status" value="1"/>
</dbReference>
<dbReference type="KEGG" id="amuc:Pan181_22730"/>
<name>A0A518AMW7_9BACT</name>
<keyword evidence="6" id="KW-0269">Exonuclease</keyword>
<dbReference type="AlphaFoldDB" id="A0A518AMW7"/>
<keyword evidence="6" id="KW-0255">Endonuclease</keyword>
<evidence type="ECO:0000256" key="3">
    <source>
        <dbReference type="ARBA" id="ARBA00022801"/>
    </source>
</evidence>
<feature type="domain" description="Endonuclease/exonuclease/phosphatase" evidence="5">
    <location>
        <begin position="94"/>
        <end position="345"/>
    </location>
</feature>
<proteinExistence type="inferred from homology"/>
<comment type="similarity">
    <text evidence="1">Belongs to the DNase I family.</text>
</comment>
<keyword evidence="4" id="KW-0812">Transmembrane</keyword>
<gene>
    <name evidence="6" type="ORF">Pan181_22730</name>
</gene>
<dbReference type="Pfam" id="PF03372">
    <property type="entry name" value="Exo_endo_phos"/>
    <property type="match status" value="1"/>
</dbReference>
<dbReference type="PANTHER" id="PTHR11371">
    <property type="entry name" value="DEOXYRIBONUCLEASE"/>
    <property type="match status" value="1"/>
</dbReference>
<dbReference type="InterPro" id="IPR036691">
    <property type="entry name" value="Endo/exonu/phosph_ase_sf"/>
</dbReference>
<dbReference type="GO" id="GO:0004527">
    <property type="term" value="F:exonuclease activity"/>
    <property type="evidence" value="ECO:0007669"/>
    <property type="project" value="UniProtKB-KW"/>
</dbReference>
<evidence type="ECO:0000313" key="7">
    <source>
        <dbReference type="Proteomes" id="UP000315750"/>
    </source>
</evidence>
<evidence type="ECO:0000256" key="4">
    <source>
        <dbReference type="SAM" id="Phobius"/>
    </source>
</evidence>
<dbReference type="InterPro" id="IPR016202">
    <property type="entry name" value="DNase_I"/>
</dbReference>